<evidence type="ECO:0000256" key="2">
    <source>
        <dbReference type="ARBA" id="ARBA00002039"/>
    </source>
</evidence>
<reference evidence="10" key="1">
    <citation type="journal article" date="2020" name="mSystems">
        <title>Genome- and Community-Level Interaction Insights into Carbon Utilization and Element Cycling Functions of Hydrothermarchaeota in Hydrothermal Sediment.</title>
        <authorList>
            <person name="Zhou Z."/>
            <person name="Liu Y."/>
            <person name="Xu W."/>
            <person name="Pan J."/>
            <person name="Luo Z.H."/>
            <person name="Li M."/>
        </authorList>
    </citation>
    <scope>NUCLEOTIDE SEQUENCE [LARGE SCALE GENOMIC DNA]</scope>
    <source>
        <strain evidence="10">SpSt-609</strain>
    </source>
</reference>
<name>A0A7C5RIY1_9BACT</name>
<evidence type="ECO:0000256" key="4">
    <source>
        <dbReference type="ARBA" id="ARBA00013115"/>
    </source>
</evidence>
<dbReference type="InterPro" id="IPR029062">
    <property type="entry name" value="Class_I_gatase-like"/>
</dbReference>
<feature type="transmembrane region" description="Helical" evidence="9">
    <location>
        <begin position="39"/>
        <end position="57"/>
    </location>
</feature>
<proteinExistence type="inferred from homology"/>
<protein>
    <recommendedName>
        <fullName evidence="5">Cyanophycinase</fullName>
        <ecNumber evidence="4">3.4.15.6</ecNumber>
    </recommendedName>
</protein>
<keyword evidence="9" id="KW-0472">Membrane</keyword>
<evidence type="ECO:0000256" key="8">
    <source>
        <dbReference type="ARBA" id="ARBA00022825"/>
    </source>
</evidence>
<gene>
    <name evidence="10" type="ORF">ENT77_02330</name>
</gene>
<comment type="similarity">
    <text evidence="3">Belongs to the peptidase S51 family.</text>
</comment>
<dbReference type="NCBIfam" id="TIGR02069">
    <property type="entry name" value="cyanophycinase"/>
    <property type="match status" value="1"/>
</dbReference>
<evidence type="ECO:0000256" key="7">
    <source>
        <dbReference type="ARBA" id="ARBA00022801"/>
    </source>
</evidence>
<dbReference type="CDD" id="cd03145">
    <property type="entry name" value="GAT1_cyanophycinase"/>
    <property type="match status" value="1"/>
</dbReference>
<keyword evidence="9" id="KW-0812">Transmembrane</keyword>
<evidence type="ECO:0000256" key="1">
    <source>
        <dbReference type="ARBA" id="ARBA00001092"/>
    </source>
</evidence>
<dbReference type="InterPro" id="IPR011811">
    <property type="entry name" value="Peptidase_S51_cyanophycinase"/>
</dbReference>
<sequence>MPVSGEKVRSFRTNVLRSRGRALCEVLPLRKHADGRCAIMRRLFAFVFLVLVVMAFGQQIKGSLVIVGGGNIPQVIEECRLIFQRFIELACEGRKKTVDTVKIGIMPTASSRPIQSARSFMEDFKKFGVKEENMYIIPIALFNDDSTEKVDESLWRDNANSEAVAREIEKLDGIWFVGGDQTRYVNTLLKDGKETPVLRAIWKIYEEGAVLGGSSAGAAIMTDPMISGGTSFDALLRGITYEDDGSPRLFITKGLGFFKGYIVDQHFSRRGRFARLLVAMADQNIKKGFGIDENTALIVKRMEEIEVVGMGGVFLLDLSEASAEKVGGTWSFERVRISYFEKGDKFELSTGRYTSNPYRKLIRANEYYESQWHSVTNFMEIKNIITYDVVDNTRPEVIVLAVEDVTKPDTAFLLRFYKDKNTRGYWGKINEVETYGVLNVLMDLKPVKLKIESF</sequence>
<evidence type="ECO:0000256" key="6">
    <source>
        <dbReference type="ARBA" id="ARBA00022670"/>
    </source>
</evidence>
<comment type="caution">
    <text evidence="10">The sequence shown here is derived from an EMBL/GenBank/DDBJ whole genome shotgun (WGS) entry which is preliminary data.</text>
</comment>
<keyword evidence="8" id="KW-0720">Serine protease</keyword>
<dbReference type="PANTHER" id="PTHR36175:SF1">
    <property type="entry name" value="CYANOPHYCINASE"/>
    <property type="match status" value="1"/>
</dbReference>
<dbReference type="AlphaFoldDB" id="A0A7C5RIY1"/>
<keyword evidence="9" id="KW-1133">Transmembrane helix</keyword>
<keyword evidence="6" id="KW-0645">Protease</keyword>
<evidence type="ECO:0000313" key="10">
    <source>
        <dbReference type="EMBL" id="HGU40021.1"/>
    </source>
</evidence>
<dbReference type="Pfam" id="PF03575">
    <property type="entry name" value="Peptidase_S51"/>
    <property type="match status" value="1"/>
</dbReference>
<keyword evidence="10" id="KW-0121">Carboxypeptidase</keyword>
<accession>A0A7C5RIY1</accession>
<dbReference type="Gene3D" id="3.40.50.880">
    <property type="match status" value="1"/>
</dbReference>
<evidence type="ECO:0000256" key="3">
    <source>
        <dbReference type="ARBA" id="ARBA00006534"/>
    </source>
</evidence>
<dbReference type="GO" id="GO:0004180">
    <property type="term" value="F:carboxypeptidase activity"/>
    <property type="evidence" value="ECO:0007669"/>
    <property type="project" value="UniProtKB-KW"/>
</dbReference>
<comment type="catalytic activity">
    <reaction evidence="1">
        <text>[L-4-(L-arginin-2-N-yl)aspartate](n) + H2O = [L-4-(L-arginin-2-N-yl)aspartate](n-1) + L-4-(L-arginin-2-N-yl)aspartate</text>
        <dbReference type="Rhea" id="RHEA:12845"/>
        <dbReference type="Rhea" id="RHEA-COMP:13728"/>
        <dbReference type="Rhea" id="RHEA-COMP:13734"/>
        <dbReference type="ChEBI" id="CHEBI:15377"/>
        <dbReference type="ChEBI" id="CHEBI:137986"/>
        <dbReference type="ChEBI" id="CHEBI:137991"/>
        <dbReference type="EC" id="3.4.15.6"/>
    </reaction>
</comment>
<dbReference type="GO" id="GO:0008241">
    <property type="term" value="F:peptidyl-dipeptidase activity"/>
    <property type="evidence" value="ECO:0007669"/>
    <property type="project" value="UniProtKB-EC"/>
</dbReference>
<evidence type="ECO:0000256" key="5">
    <source>
        <dbReference type="ARBA" id="ARBA00015719"/>
    </source>
</evidence>
<keyword evidence="7 10" id="KW-0378">Hydrolase</keyword>
<dbReference type="SUPFAM" id="SSF52317">
    <property type="entry name" value="Class I glutamine amidotransferase-like"/>
    <property type="match status" value="1"/>
</dbReference>
<dbReference type="EMBL" id="DSZY01000012">
    <property type="protein sequence ID" value="HGU40021.1"/>
    <property type="molecule type" value="Genomic_DNA"/>
</dbReference>
<dbReference type="GO" id="GO:0008236">
    <property type="term" value="F:serine-type peptidase activity"/>
    <property type="evidence" value="ECO:0007669"/>
    <property type="project" value="UniProtKB-KW"/>
</dbReference>
<organism evidence="10">
    <name type="scientific">Fervidobacterium thailandense</name>
    <dbReference type="NCBI Taxonomy" id="1008305"/>
    <lineage>
        <taxon>Bacteria</taxon>
        <taxon>Thermotogati</taxon>
        <taxon>Thermotogota</taxon>
        <taxon>Thermotogae</taxon>
        <taxon>Thermotogales</taxon>
        <taxon>Fervidobacteriaceae</taxon>
        <taxon>Fervidobacterium</taxon>
    </lineage>
</organism>
<dbReference type="GO" id="GO:0006508">
    <property type="term" value="P:proteolysis"/>
    <property type="evidence" value="ECO:0007669"/>
    <property type="project" value="UniProtKB-KW"/>
</dbReference>
<dbReference type="PANTHER" id="PTHR36175">
    <property type="entry name" value="CYANOPHYCINASE"/>
    <property type="match status" value="1"/>
</dbReference>
<dbReference type="EC" id="3.4.15.6" evidence="4"/>
<comment type="function">
    <text evidence="2">Exopeptidase that catalyzes the hydrolytic cleavage of multi-L-arginyl-poly-L-aspartic acid (cyanophycin; a water-insoluble reserve polymer) into aspartate-arginine dipeptides.</text>
</comment>
<dbReference type="InterPro" id="IPR005320">
    <property type="entry name" value="Peptidase_S51"/>
</dbReference>
<evidence type="ECO:0000256" key="9">
    <source>
        <dbReference type="SAM" id="Phobius"/>
    </source>
</evidence>